<dbReference type="AlphaFoldDB" id="A0A369W724"/>
<name>A0A369W724_9HYPH</name>
<dbReference type="InterPro" id="IPR009964">
    <property type="entry name" value="DUF1491"/>
</dbReference>
<gene>
    <name evidence="1" type="ORF">DVH29_00645</name>
</gene>
<organism evidence="1 2">
    <name type="scientific">Pelagibacterium lacus</name>
    <dbReference type="NCBI Taxonomy" id="2282655"/>
    <lineage>
        <taxon>Bacteria</taxon>
        <taxon>Pseudomonadati</taxon>
        <taxon>Pseudomonadota</taxon>
        <taxon>Alphaproteobacteria</taxon>
        <taxon>Hyphomicrobiales</taxon>
        <taxon>Devosiaceae</taxon>
        <taxon>Pelagibacterium</taxon>
    </lineage>
</organism>
<dbReference type="OrthoDB" id="9809136at2"/>
<dbReference type="EMBL" id="QQNH01000001">
    <property type="protein sequence ID" value="RDE10494.1"/>
    <property type="molecule type" value="Genomic_DNA"/>
</dbReference>
<protein>
    <submittedName>
        <fullName evidence="1">DUF1491 family protein</fullName>
    </submittedName>
</protein>
<keyword evidence="2" id="KW-1185">Reference proteome</keyword>
<dbReference type="RefSeq" id="WP_114644213.1">
    <property type="nucleotide sequence ID" value="NZ_QQNH01000001.1"/>
</dbReference>
<dbReference type="Pfam" id="PF07372">
    <property type="entry name" value="DUF1491"/>
    <property type="match status" value="1"/>
</dbReference>
<dbReference type="Proteomes" id="UP000253759">
    <property type="component" value="Unassembled WGS sequence"/>
</dbReference>
<evidence type="ECO:0000313" key="2">
    <source>
        <dbReference type="Proteomes" id="UP000253759"/>
    </source>
</evidence>
<accession>A0A369W724</accession>
<sequence>MSAVRSDIWCAAFVRRHNGLGNFCVVARKGDAIAGQVWIEVDHLDGTRSLHTQMSSAAQGEGDGDRVFQKRFERVEPERIAERIAREIDFDPDIWVLSLDMRGDDIGV</sequence>
<evidence type="ECO:0000313" key="1">
    <source>
        <dbReference type="EMBL" id="RDE10494.1"/>
    </source>
</evidence>
<reference evidence="2" key="1">
    <citation type="submission" date="2018-07" db="EMBL/GenBank/DDBJ databases">
        <authorList>
            <person name="Liu B.-T."/>
            <person name="Du Z."/>
        </authorList>
    </citation>
    <scope>NUCLEOTIDE SEQUENCE [LARGE SCALE GENOMIC DNA]</scope>
    <source>
        <strain evidence="2">XYN52</strain>
    </source>
</reference>
<comment type="caution">
    <text evidence="1">The sequence shown here is derived from an EMBL/GenBank/DDBJ whole genome shotgun (WGS) entry which is preliminary data.</text>
</comment>
<proteinExistence type="predicted"/>
<dbReference type="Gene3D" id="3.40.1530.20">
    <property type="entry name" value="Protein of unknown function (DUF1491)"/>
    <property type="match status" value="1"/>
</dbReference>